<dbReference type="Gramene" id="Zm00001eb262130_T001">
    <property type="protein sequence ID" value="Zm00001eb262130_P001"/>
    <property type="gene ID" value="Zm00001eb262130"/>
</dbReference>
<accession>A0A804U9U6</accession>
<evidence type="ECO:0000256" key="1">
    <source>
        <dbReference type="SAM" id="MobiDB-lite"/>
    </source>
</evidence>
<keyword evidence="3" id="KW-1185">Reference proteome</keyword>
<dbReference type="EnsemblPlants" id="Zm00001eb262130_T001">
    <property type="protein sequence ID" value="Zm00001eb262130_P001"/>
    <property type="gene ID" value="Zm00001eb262130"/>
</dbReference>
<evidence type="ECO:0000313" key="2">
    <source>
        <dbReference type="EnsemblPlants" id="Zm00001eb262130_P001"/>
    </source>
</evidence>
<organism evidence="2 3">
    <name type="scientific">Zea mays</name>
    <name type="common">Maize</name>
    <dbReference type="NCBI Taxonomy" id="4577"/>
    <lineage>
        <taxon>Eukaryota</taxon>
        <taxon>Viridiplantae</taxon>
        <taxon>Streptophyta</taxon>
        <taxon>Embryophyta</taxon>
        <taxon>Tracheophyta</taxon>
        <taxon>Spermatophyta</taxon>
        <taxon>Magnoliopsida</taxon>
        <taxon>Liliopsida</taxon>
        <taxon>Poales</taxon>
        <taxon>Poaceae</taxon>
        <taxon>PACMAD clade</taxon>
        <taxon>Panicoideae</taxon>
        <taxon>Andropogonodae</taxon>
        <taxon>Andropogoneae</taxon>
        <taxon>Tripsacinae</taxon>
        <taxon>Zea</taxon>
    </lineage>
</organism>
<dbReference type="AlphaFoldDB" id="A0A804U9U6"/>
<protein>
    <submittedName>
        <fullName evidence="2">Uncharacterized protein</fullName>
    </submittedName>
</protein>
<evidence type="ECO:0000313" key="3">
    <source>
        <dbReference type="Proteomes" id="UP000007305"/>
    </source>
</evidence>
<feature type="region of interest" description="Disordered" evidence="1">
    <location>
        <begin position="51"/>
        <end position="101"/>
    </location>
</feature>
<proteinExistence type="predicted"/>
<dbReference type="InParanoid" id="A0A804U9U6"/>
<reference evidence="2" key="3">
    <citation type="submission" date="2021-05" db="UniProtKB">
        <authorList>
            <consortium name="EnsemblPlants"/>
        </authorList>
    </citation>
    <scope>IDENTIFICATION</scope>
    <source>
        <strain evidence="2">cv. B73</strain>
    </source>
</reference>
<dbReference type="Proteomes" id="UP000007305">
    <property type="component" value="Chromosome 6"/>
</dbReference>
<name>A0A804U9U6_MAIZE</name>
<sequence length="204" mass="21485">MSAVKVRVEHACRDPKDGELCLSGAKPEETLVEARSDTDVQIVRLTWPEVGSSGRKSTAHRAVSGAPPAALENPEDRIPSTPGRTHNRIRSPRVGLGGPGPEPVGCWRNARAARAARAGRRVPAGGRTGNGPLGGLPRASNNRLRTESKLATGASARRPPRPTLGRSRPKGPCHWLSPPGRRAAAGRLEAPFPTGGVLNPLQTT</sequence>
<feature type="region of interest" description="Disordered" evidence="1">
    <location>
        <begin position="117"/>
        <end position="204"/>
    </location>
</feature>
<reference evidence="3" key="1">
    <citation type="journal article" date="2009" name="Science">
        <title>The B73 maize genome: complexity, diversity, and dynamics.</title>
        <authorList>
            <person name="Schnable P.S."/>
            <person name="Ware D."/>
            <person name="Fulton R.S."/>
            <person name="Stein J.C."/>
            <person name="Wei F."/>
            <person name="Pasternak S."/>
            <person name="Liang C."/>
            <person name="Zhang J."/>
            <person name="Fulton L."/>
            <person name="Graves T.A."/>
            <person name="Minx P."/>
            <person name="Reily A.D."/>
            <person name="Courtney L."/>
            <person name="Kruchowski S.S."/>
            <person name="Tomlinson C."/>
            <person name="Strong C."/>
            <person name="Delehaunty K."/>
            <person name="Fronick C."/>
            <person name="Courtney B."/>
            <person name="Rock S.M."/>
            <person name="Belter E."/>
            <person name="Du F."/>
            <person name="Kim K."/>
            <person name="Abbott R.M."/>
            <person name="Cotton M."/>
            <person name="Levy A."/>
            <person name="Marchetto P."/>
            <person name="Ochoa K."/>
            <person name="Jackson S.M."/>
            <person name="Gillam B."/>
            <person name="Chen W."/>
            <person name="Yan L."/>
            <person name="Higginbotham J."/>
            <person name="Cardenas M."/>
            <person name="Waligorski J."/>
            <person name="Applebaum E."/>
            <person name="Phelps L."/>
            <person name="Falcone J."/>
            <person name="Kanchi K."/>
            <person name="Thane T."/>
            <person name="Scimone A."/>
            <person name="Thane N."/>
            <person name="Henke J."/>
            <person name="Wang T."/>
            <person name="Ruppert J."/>
            <person name="Shah N."/>
            <person name="Rotter K."/>
            <person name="Hodges J."/>
            <person name="Ingenthron E."/>
            <person name="Cordes M."/>
            <person name="Kohlberg S."/>
            <person name="Sgro J."/>
            <person name="Delgado B."/>
            <person name="Mead K."/>
            <person name="Chinwalla A."/>
            <person name="Leonard S."/>
            <person name="Crouse K."/>
            <person name="Collura K."/>
            <person name="Kudrna D."/>
            <person name="Currie J."/>
            <person name="He R."/>
            <person name="Angelova A."/>
            <person name="Rajasekar S."/>
            <person name="Mueller T."/>
            <person name="Lomeli R."/>
            <person name="Scara G."/>
            <person name="Ko A."/>
            <person name="Delaney K."/>
            <person name="Wissotski M."/>
            <person name="Lopez G."/>
            <person name="Campos D."/>
            <person name="Braidotti M."/>
            <person name="Ashley E."/>
            <person name="Golser W."/>
            <person name="Kim H."/>
            <person name="Lee S."/>
            <person name="Lin J."/>
            <person name="Dujmic Z."/>
            <person name="Kim W."/>
            <person name="Talag J."/>
            <person name="Zuccolo A."/>
            <person name="Fan C."/>
            <person name="Sebastian A."/>
            <person name="Kramer M."/>
            <person name="Spiegel L."/>
            <person name="Nascimento L."/>
            <person name="Zutavern T."/>
            <person name="Miller B."/>
            <person name="Ambroise C."/>
            <person name="Muller S."/>
            <person name="Spooner W."/>
            <person name="Narechania A."/>
            <person name="Ren L."/>
            <person name="Wei S."/>
            <person name="Kumari S."/>
            <person name="Faga B."/>
            <person name="Levy M.J."/>
            <person name="McMahan L."/>
            <person name="Van Buren P."/>
            <person name="Vaughn M.W."/>
            <person name="Ying K."/>
            <person name="Yeh C.-T."/>
            <person name="Emrich S.J."/>
            <person name="Jia Y."/>
            <person name="Kalyanaraman A."/>
            <person name="Hsia A.-P."/>
            <person name="Barbazuk W.B."/>
            <person name="Baucom R.S."/>
            <person name="Brutnell T.P."/>
            <person name="Carpita N.C."/>
            <person name="Chaparro C."/>
            <person name="Chia J.-M."/>
            <person name="Deragon J.-M."/>
            <person name="Estill J.C."/>
            <person name="Fu Y."/>
            <person name="Jeddeloh J.A."/>
            <person name="Han Y."/>
            <person name="Lee H."/>
            <person name="Li P."/>
            <person name="Lisch D.R."/>
            <person name="Liu S."/>
            <person name="Liu Z."/>
            <person name="Nagel D.H."/>
            <person name="McCann M.C."/>
            <person name="SanMiguel P."/>
            <person name="Myers A.M."/>
            <person name="Nettleton D."/>
            <person name="Nguyen J."/>
            <person name="Penning B.W."/>
            <person name="Ponnala L."/>
            <person name="Schneider K.L."/>
            <person name="Schwartz D.C."/>
            <person name="Sharma A."/>
            <person name="Soderlund C."/>
            <person name="Springer N.M."/>
            <person name="Sun Q."/>
            <person name="Wang H."/>
            <person name="Waterman M."/>
            <person name="Westerman R."/>
            <person name="Wolfgruber T.K."/>
            <person name="Yang L."/>
            <person name="Yu Y."/>
            <person name="Zhang L."/>
            <person name="Zhou S."/>
            <person name="Zhu Q."/>
            <person name="Bennetzen J.L."/>
            <person name="Dawe R.K."/>
            <person name="Jiang J."/>
            <person name="Jiang N."/>
            <person name="Presting G.G."/>
            <person name="Wessler S.R."/>
            <person name="Aluru S."/>
            <person name="Martienssen R.A."/>
            <person name="Clifton S.W."/>
            <person name="McCombie W.R."/>
            <person name="Wing R.A."/>
            <person name="Wilson R.K."/>
        </authorList>
    </citation>
    <scope>NUCLEOTIDE SEQUENCE [LARGE SCALE GENOMIC DNA]</scope>
    <source>
        <strain evidence="3">cv. B73</strain>
    </source>
</reference>
<reference evidence="2" key="2">
    <citation type="submission" date="2019-07" db="EMBL/GenBank/DDBJ databases">
        <authorList>
            <person name="Seetharam A."/>
            <person name="Woodhouse M."/>
            <person name="Cannon E."/>
        </authorList>
    </citation>
    <scope>NUCLEOTIDE SEQUENCE [LARGE SCALE GENOMIC DNA]</scope>
    <source>
        <strain evidence="2">cv. B73</strain>
    </source>
</reference>